<name>A0ABR9JKK2_9ACTN</name>
<dbReference type="RefSeq" id="WP_192758005.1">
    <property type="nucleotide sequence ID" value="NZ_JADBDZ010000001.1"/>
</dbReference>
<dbReference type="EMBL" id="JADBDZ010000001">
    <property type="protein sequence ID" value="MBE1531084.1"/>
    <property type="molecule type" value="Genomic_DNA"/>
</dbReference>
<organism evidence="1 2">
    <name type="scientific">Actinomadura algeriensis</name>
    <dbReference type="NCBI Taxonomy" id="1679523"/>
    <lineage>
        <taxon>Bacteria</taxon>
        <taxon>Bacillati</taxon>
        <taxon>Actinomycetota</taxon>
        <taxon>Actinomycetes</taxon>
        <taxon>Streptosporangiales</taxon>
        <taxon>Thermomonosporaceae</taxon>
        <taxon>Actinomadura</taxon>
    </lineage>
</organism>
<gene>
    <name evidence="1" type="ORF">H4W34_000917</name>
</gene>
<reference evidence="1 2" key="1">
    <citation type="submission" date="2020-10" db="EMBL/GenBank/DDBJ databases">
        <title>Sequencing the genomes of 1000 actinobacteria strains.</title>
        <authorList>
            <person name="Klenk H.-P."/>
        </authorList>
    </citation>
    <scope>NUCLEOTIDE SEQUENCE [LARGE SCALE GENOMIC DNA]</scope>
    <source>
        <strain evidence="1 2">DSM 46744</strain>
    </source>
</reference>
<sequence length="244" mass="25364">MISLSQWIFHWRPARRAEGGRSPMRLSSRILALAATTAAPLALGAAALPAHAATTTWTVVHPDPDGVYLAETTGSMTIENEAGETLVTCPSVVQDGPIPEGTYNGTTANVGFAHTTYGAGCTRPDGSAAPMVGNYPALGSGRLRYVATDYDAATGTTTLRGDLNSPWGITVFGDNCKFAFGDVTATYNNNTQILKYSTGVARPYSAANDDGSTGCPGVDADGETITFTGEFKVGSAIEITRTVS</sequence>
<evidence type="ECO:0000313" key="2">
    <source>
        <dbReference type="Proteomes" id="UP000627838"/>
    </source>
</evidence>
<accession>A0ABR9JKK2</accession>
<dbReference type="Proteomes" id="UP000627838">
    <property type="component" value="Unassembled WGS sequence"/>
</dbReference>
<protein>
    <recommendedName>
        <fullName evidence="3">Secreted protein</fullName>
    </recommendedName>
</protein>
<evidence type="ECO:0008006" key="3">
    <source>
        <dbReference type="Google" id="ProtNLM"/>
    </source>
</evidence>
<evidence type="ECO:0000313" key="1">
    <source>
        <dbReference type="EMBL" id="MBE1531084.1"/>
    </source>
</evidence>
<comment type="caution">
    <text evidence="1">The sequence shown here is derived from an EMBL/GenBank/DDBJ whole genome shotgun (WGS) entry which is preliminary data.</text>
</comment>
<keyword evidence="2" id="KW-1185">Reference proteome</keyword>
<proteinExistence type="predicted"/>